<dbReference type="GO" id="GO:0046872">
    <property type="term" value="F:metal ion binding"/>
    <property type="evidence" value="ECO:0007669"/>
    <property type="project" value="UniProtKB-KW"/>
</dbReference>
<dbReference type="PANTHER" id="PTHR42658:SF1">
    <property type="entry name" value="HYDROLASE TATD"/>
    <property type="match status" value="1"/>
</dbReference>
<evidence type="ECO:0000313" key="2">
    <source>
        <dbReference type="EMBL" id="SPD75375.1"/>
    </source>
</evidence>
<dbReference type="InterPro" id="IPR012022">
    <property type="entry name" value="UCP005295"/>
</dbReference>
<protein>
    <submittedName>
        <fullName evidence="2">TatD-related deoxyribonuclease</fullName>
    </submittedName>
</protein>
<keyword evidence="1" id="KW-0378">Hydrolase</keyword>
<dbReference type="EMBL" id="OJIN01000199">
    <property type="protein sequence ID" value="SPD75375.1"/>
    <property type="molecule type" value="Genomic_DNA"/>
</dbReference>
<dbReference type="PIRSF" id="PIRSF005295">
    <property type="entry name" value="UCP005295_TatD"/>
    <property type="match status" value="1"/>
</dbReference>
<gene>
    <name evidence="2" type="ORF">PITCH_A560016</name>
</gene>
<proteinExistence type="inferred from homology"/>
<dbReference type="SUPFAM" id="SSF51556">
    <property type="entry name" value="Metallo-dependent hydrolases"/>
    <property type="match status" value="1"/>
</dbReference>
<dbReference type="Pfam" id="PF01026">
    <property type="entry name" value="TatD_DNase"/>
    <property type="match status" value="1"/>
</dbReference>
<dbReference type="AlphaFoldDB" id="A0A445N0W7"/>
<sequence length="277" mass="32110">MKVIEPHIHMIARTTHDYERMARMHTVACCEPAFWAGYDRTSARAFHDYFTHISQFEPKRAAQYHIQHYCWICINPKEANDLSLSREVISFIPEFLAAPTALGIGEIGLNLNTKNEMTIFEEQVELAVKYDQLIWIHTPHLKDKLKGTKMMLDYLKGHGKIKPERICFDHCEEHTIKMIRDAGFWAAMTIYPVTKNSPARVVDAIEIYGIDHMLVDASGDWGPSDPGTLHDAIFEMRKRGHKEPVIETVFYNNPCYFLGQCEKFRLTPDRPREEAWA</sequence>
<dbReference type="PANTHER" id="PTHR42658">
    <property type="entry name" value="HYDROLASE TATD"/>
    <property type="match status" value="1"/>
</dbReference>
<dbReference type="GO" id="GO:0016788">
    <property type="term" value="F:hydrolase activity, acting on ester bonds"/>
    <property type="evidence" value="ECO:0007669"/>
    <property type="project" value="UniProtKB-UniRule"/>
</dbReference>
<evidence type="ECO:0000256" key="1">
    <source>
        <dbReference type="PIRNR" id="PIRNR005295"/>
    </source>
</evidence>
<dbReference type="Gene3D" id="3.20.20.140">
    <property type="entry name" value="Metal-dependent hydrolases"/>
    <property type="match status" value="1"/>
</dbReference>
<comment type="similarity">
    <text evidence="1">Belongs to the metallo-dependent hydrolases superfamily.</text>
</comment>
<reference evidence="2" key="1">
    <citation type="submission" date="2018-01" db="EMBL/GenBank/DDBJ databases">
        <authorList>
            <person name="Regsiter A."/>
            <person name="William W."/>
        </authorList>
    </citation>
    <scope>NUCLEOTIDE SEQUENCE</scope>
    <source>
        <strain evidence="2">TRIP AH-1</strain>
    </source>
</reference>
<dbReference type="InterPro" id="IPR032466">
    <property type="entry name" value="Metal_Hydrolase"/>
</dbReference>
<dbReference type="InterPro" id="IPR001130">
    <property type="entry name" value="TatD-like"/>
</dbReference>
<organism evidence="2">
    <name type="scientific">uncultured Desulfobacterium sp</name>
    <dbReference type="NCBI Taxonomy" id="201089"/>
    <lineage>
        <taxon>Bacteria</taxon>
        <taxon>Pseudomonadati</taxon>
        <taxon>Thermodesulfobacteriota</taxon>
        <taxon>Desulfobacteria</taxon>
        <taxon>Desulfobacterales</taxon>
        <taxon>Desulfobacteriaceae</taxon>
        <taxon>Desulfobacterium</taxon>
        <taxon>environmental samples</taxon>
    </lineage>
</organism>
<accession>A0A445N0W7</accession>
<keyword evidence="1" id="KW-0479">Metal-binding</keyword>
<name>A0A445N0W7_9BACT</name>